<organism evidence="1 2">
    <name type="scientific">Aquipseudomonas ullengensis</name>
    <dbReference type="NCBI Taxonomy" id="2759166"/>
    <lineage>
        <taxon>Bacteria</taxon>
        <taxon>Pseudomonadati</taxon>
        <taxon>Pseudomonadota</taxon>
        <taxon>Gammaproteobacteria</taxon>
        <taxon>Pseudomonadales</taxon>
        <taxon>Pseudomonadaceae</taxon>
        <taxon>Aquipseudomonas</taxon>
    </lineage>
</organism>
<gene>
    <name evidence="1" type="ORF">H3H51_03815</name>
</gene>
<name>A0A7W4QD31_9GAMM</name>
<evidence type="ECO:0000313" key="2">
    <source>
        <dbReference type="Proteomes" id="UP000542720"/>
    </source>
</evidence>
<sequence>MIESTNQVSHSGKLSVRLAHPSFPQPERDVKVWRYMSLAKLISLLETKSLYLTRVDKFSDPYEGTLTARTAAGIEAHLKQLGSSNGFEELREIFKKSRMETFASCWHANDHESEAMWRLYCGSASGVAVQTTYSKLVNSIEHQYDVHIGLVRYIDYTEGMFPDANTFSPCMHKRASFSHEHEVRLVHFSMSPPEPEVSPESSKIPWDLQVYADRIYVDPYAPTYYFEAVKAVLAAMCPSLSPRLEWSQMKSLPFY</sequence>
<accession>A0A7W4QD31</accession>
<reference evidence="1 2" key="1">
    <citation type="submission" date="2020-08" db="EMBL/GenBank/DDBJ databases">
        <authorList>
            <person name="Kim C.M."/>
        </authorList>
    </citation>
    <scope>NUCLEOTIDE SEQUENCE [LARGE SCALE GENOMIC DNA]</scope>
    <source>
        <strain evidence="1 2">UL070</strain>
    </source>
</reference>
<keyword evidence="2" id="KW-1185">Reference proteome</keyword>
<evidence type="ECO:0000313" key="1">
    <source>
        <dbReference type="EMBL" id="MBB2494133.1"/>
    </source>
</evidence>
<protein>
    <submittedName>
        <fullName evidence="1">DUF2971 domain-containing protein</fullName>
    </submittedName>
</protein>
<dbReference type="RefSeq" id="WP_183087680.1">
    <property type="nucleotide sequence ID" value="NZ_JACJUD010000001.1"/>
</dbReference>
<comment type="caution">
    <text evidence="1">The sequence shown here is derived from an EMBL/GenBank/DDBJ whole genome shotgun (WGS) entry which is preliminary data.</text>
</comment>
<dbReference type="AlphaFoldDB" id="A0A7W4QD31"/>
<dbReference type="Proteomes" id="UP000542720">
    <property type="component" value="Unassembled WGS sequence"/>
</dbReference>
<proteinExistence type="predicted"/>
<dbReference type="EMBL" id="JACJUD010000001">
    <property type="protein sequence ID" value="MBB2494133.1"/>
    <property type="molecule type" value="Genomic_DNA"/>
</dbReference>